<evidence type="ECO:0000313" key="2">
    <source>
        <dbReference type="EMBL" id="KAK4075214.1"/>
    </source>
</evidence>
<proteinExistence type="predicted"/>
<keyword evidence="3" id="KW-1185">Reference proteome</keyword>
<dbReference type="Proteomes" id="UP001287286">
    <property type="component" value="Unassembled WGS sequence"/>
</dbReference>
<evidence type="ECO:0000256" key="1">
    <source>
        <dbReference type="SAM" id="MobiDB-lite"/>
    </source>
</evidence>
<gene>
    <name evidence="2" type="ORF">Purlil1_12754</name>
</gene>
<organism evidence="2 3">
    <name type="scientific">Purpureocillium lilacinum</name>
    <name type="common">Paecilomyces lilacinus</name>
    <dbReference type="NCBI Taxonomy" id="33203"/>
    <lineage>
        <taxon>Eukaryota</taxon>
        <taxon>Fungi</taxon>
        <taxon>Dikarya</taxon>
        <taxon>Ascomycota</taxon>
        <taxon>Pezizomycotina</taxon>
        <taxon>Sordariomycetes</taxon>
        <taxon>Hypocreomycetidae</taxon>
        <taxon>Hypocreales</taxon>
        <taxon>Ophiocordycipitaceae</taxon>
        <taxon>Purpureocillium</taxon>
    </lineage>
</organism>
<sequence length="723" mass="78127">MGVLPPGPLGERRASVDRDRVRERPGLHLPCRPLLRVAGHCACLPHPGGGCEKRPARPVPAEVDAAALAPALEVLEVQGRWWCGCCGKRGKARQRASYERASTSRPQVCSESLAVVEVCAEVCSCGGSVWQQEPLNASYLRESRRAFVAGSCLGTENNLPSEHCMDEQTEGPTDGRNPRLMRRRRRRGAAMAGSQNRRNDVDSRQVPVLVQSSPVQHGTAQTCLPALSLSRRRQQPANLASLASRVELVNGTLLLFYARWTCQPSPPPQMQEIAREQVEYIHCGIASPIRPRFALPIAALLHPPRLHPHTSVAAPLPPAHPIAFKPPGTTSGRRLQSKDVHGVWHCAFSEVSNTAPRPPTTRLFATTVGPQHRSSPFKSRPVVAILLPTPHSFRSALGPCRSRPIVLPTLVLSPFTPPSAPAQQQWPQRASACVPADGSFVVHNRPAPDLVPASIQRRQNLRTETPSSLPADVELSASGCRVPGCSPDDLSARQISRAVRRAVARIQPSTLLLALTTAWPRTAERGREQRIVSCAIRPATSHRDGRRPSGSPSTFPAGPRRAHTPGPSSDPSPLAPARRIESAIAPDPSHGEPPGPGPLETQASWCNLQIGTIAHPRPPALPPLARPPTSSPTAKPQLLFYLPLASSFHQPTSLVSPSAVVTAVGLSSSCFPSYPPWIASNACAYLPASNEGFVHGTRRHHLNNLQSSRPLQQHFRQSTEPYT</sequence>
<accession>A0ABR0BG14</accession>
<reference evidence="2 3" key="1">
    <citation type="journal article" date="2024" name="Microbiol. Resour. Announc.">
        <title>Genome annotations for the ascomycete fungi Trichoderma harzianum, Trichoderma aggressivum, and Purpureocillium lilacinum.</title>
        <authorList>
            <person name="Beijen E.P.W."/>
            <person name="Ohm R.A."/>
        </authorList>
    </citation>
    <scope>NUCLEOTIDE SEQUENCE [LARGE SCALE GENOMIC DNA]</scope>
    <source>
        <strain evidence="2 3">CBS 150709</strain>
    </source>
</reference>
<protein>
    <submittedName>
        <fullName evidence="2">Uncharacterized protein</fullName>
    </submittedName>
</protein>
<feature type="region of interest" description="Disordered" evidence="1">
    <location>
        <begin position="160"/>
        <end position="204"/>
    </location>
</feature>
<name>A0ABR0BG14_PURLI</name>
<comment type="caution">
    <text evidence="2">The sequence shown here is derived from an EMBL/GenBank/DDBJ whole genome shotgun (WGS) entry which is preliminary data.</text>
</comment>
<feature type="region of interest" description="Disordered" evidence="1">
    <location>
        <begin position="536"/>
        <end position="575"/>
    </location>
</feature>
<feature type="compositionally biased region" description="Basic residues" evidence="1">
    <location>
        <begin position="179"/>
        <end position="188"/>
    </location>
</feature>
<dbReference type="EMBL" id="JAWRVI010000129">
    <property type="protein sequence ID" value="KAK4075214.1"/>
    <property type="molecule type" value="Genomic_DNA"/>
</dbReference>
<evidence type="ECO:0000313" key="3">
    <source>
        <dbReference type="Proteomes" id="UP001287286"/>
    </source>
</evidence>